<organism evidence="3 4">
    <name type="scientific">Roseibium hamelinense</name>
    <dbReference type="NCBI Taxonomy" id="150831"/>
    <lineage>
        <taxon>Bacteria</taxon>
        <taxon>Pseudomonadati</taxon>
        <taxon>Pseudomonadota</taxon>
        <taxon>Alphaproteobacteria</taxon>
        <taxon>Hyphomicrobiales</taxon>
        <taxon>Stappiaceae</taxon>
        <taxon>Roseibium</taxon>
    </lineage>
</organism>
<keyword evidence="4" id="KW-1185">Reference proteome</keyword>
<gene>
    <name evidence="3" type="ORF">JM93_03747</name>
</gene>
<dbReference type="RefSeq" id="WP_145346347.1">
    <property type="nucleotide sequence ID" value="NZ_SMLY01000070.1"/>
</dbReference>
<evidence type="ECO:0000313" key="3">
    <source>
        <dbReference type="EMBL" id="TWI81786.1"/>
    </source>
</evidence>
<dbReference type="SMART" id="SM00287">
    <property type="entry name" value="SH3b"/>
    <property type="match status" value="1"/>
</dbReference>
<feature type="chain" id="PRO_5022238049" evidence="1">
    <location>
        <begin position="23"/>
        <end position="147"/>
    </location>
</feature>
<dbReference type="OrthoDB" id="8451772at2"/>
<name>A0A562SMB2_9HYPH</name>
<dbReference type="AlphaFoldDB" id="A0A562SMB2"/>
<proteinExistence type="predicted"/>
<dbReference type="InterPro" id="IPR003646">
    <property type="entry name" value="SH3-like_bac-type"/>
</dbReference>
<protein>
    <submittedName>
        <fullName evidence="3">SH3 domain-containing protein</fullName>
    </submittedName>
</protein>
<dbReference type="Proteomes" id="UP000320593">
    <property type="component" value="Unassembled WGS sequence"/>
</dbReference>
<sequence length="147" mass="16095">MTRCKSLLAAALFLLVSPAAFAQSGGPFEAISIGNVNFRAGPGTNYPVITTVPRGQPVFVFRCTSDYRWCDSAYAGARGWVSAQYIGSALPGPYYGQPYSRIAGNLGVPRLAPNYPVFRAPPPVVYQQPPPVYRRYPPRAYRPAFPY</sequence>
<feature type="domain" description="SH3b" evidence="2">
    <location>
        <begin position="26"/>
        <end position="90"/>
    </location>
</feature>
<feature type="signal peptide" evidence="1">
    <location>
        <begin position="1"/>
        <end position="22"/>
    </location>
</feature>
<evidence type="ECO:0000259" key="2">
    <source>
        <dbReference type="PROSITE" id="PS51781"/>
    </source>
</evidence>
<comment type="caution">
    <text evidence="3">The sequence shown here is derived from an EMBL/GenBank/DDBJ whole genome shotgun (WGS) entry which is preliminary data.</text>
</comment>
<dbReference type="EMBL" id="VLLF01000010">
    <property type="protein sequence ID" value="TWI81786.1"/>
    <property type="molecule type" value="Genomic_DNA"/>
</dbReference>
<accession>A0A562SMB2</accession>
<dbReference type="Gene3D" id="2.30.30.40">
    <property type="entry name" value="SH3 Domains"/>
    <property type="match status" value="1"/>
</dbReference>
<dbReference type="Pfam" id="PF08239">
    <property type="entry name" value="SH3_3"/>
    <property type="match status" value="1"/>
</dbReference>
<evidence type="ECO:0000313" key="4">
    <source>
        <dbReference type="Proteomes" id="UP000320593"/>
    </source>
</evidence>
<keyword evidence="1" id="KW-0732">Signal</keyword>
<dbReference type="PROSITE" id="PS51781">
    <property type="entry name" value="SH3B"/>
    <property type="match status" value="1"/>
</dbReference>
<reference evidence="3 4" key="1">
    <citation type="submission" date="2019-07" db="EMBL/GenBank/DDBJ databases">
        <title>Genomic Encyclopedia of Archaeal and Bacterial Type Strains, Phase II (KMG-II): from individual species to whole genera.</title>
        <authorList>
            <person name="Goeker M."/>
        </authorList>
    </citation>
    <scope>NUCLEOTIDE SEQUENCE [LARGE SCALE GENOMIC DNA]</scope>
    <source>
        <strain evidence="3 4">ATCC BAA-252</strain>
    </source>
</reference>
<evidence type="ECO:0000256" key="1">
    <source>
        <dbReference type="SAM" id="SignalP"/>
    </source>
</evidence>